<evidence type="ECO:0000313" key="7">
    <source>
        <dbReference type="Proteomes" id="UP000553648"/>
    </source>
</evidence>
<evidence type="ECO:0000256" key="4">
    <source>
        <dbReference type="ARBA" id="ARBA00022840"/>
    </source>
</evidence>
<dbReference type="GO" id="GO:0005524">
    <property type="term" value="F:ATP binding"/>
    <property type="evidence" value="ECO:0007669"/>
    <property type="project" value="UniProtKB-KW"/>
</dbReference>
<dbReference type="EMBL" id="VXBA01000210">
    <property type="protein sequence ID" value="NXM65617.1"/>
    <property type="molecule type" value="Genomic_DNA"/>
</dbReference>
<dbReference type="PANTHER" id="PTHR45832">
    <property type="entry name" value="SERINE/THREONINE-PROTEIN KINASE SAMKA-RELATED-RELATED"/>
    <property type="match status" value="1"/>
</dbReference>
<feature type="non-terminal residue" evidence="6">
    <location>
        <position position="1"/>
    </location>
</feature>
<proteinExistence type="inferred from homology"/>
<keyword evidence="7" id="KW-1185">Reference proteome</keyword>
<dbReference type="Pfam" id="PF00069">
    <property type="entry name" value="Pkinase"/>
    <property type="match status" value="1"/>
</dbReference>
<keyword evidence="6" id="KW-0808">Transferase</keyword>
<dbReference type="SUPFAM" id="SSF56112">
    <property type="entry name" value="Protein kinase-like (PK-like)"/>
    <property type="match status" value="1"/>
</dbReference>
<dbReference type="EC" id="2.7.11.1" evidence="2"/>
<dbReference type="GO" id="GO:0004674">
    <property type="term" value="F:protein serine/threonine kinase activity"/>
    <property type="evidence" value="ECO:0007669"/>
    <property type="project" value="UniProtKB-EC"/>
</dbReference>
<evidence type="ECO:0000256" key="1">
    <source>
        <dbReference type="ARBA" id="ARBA00008874"/>
    </source>
</evidence>
<organism evidence="6 7">
    <name type="scientific">Serilophus lunatus</name>
    <name type="common">silver-breasted broadbill</name>
    <dbReference type="NCBI Taxonomy" id="239386"/>
    <lineage>
        <taxon>Eukaryota</taxon>
        <taxon>Metazoa</taxon>
        <taxon>Chordata</taxon>
        <taxon>Craniata</taxon>
        <taxon>Vertebrata</taxon>
        <taxon>Euteleostomi</taxon>
        <taxon>Archelosauria</taxon>
        <taxon>Archosauria</taxon>
        <taxon>Dinosauria</taxon>
        <taxon>Saurischia</taxon>
        <taxon>Theropoda</taxon>
        <taxon>Coelurosauria</taxon>
        <taxon>Aves</taxon>
        <taxon>Neognathae</taxon>
        <taxon>Neoaves</taxon>
        <taxon>Telluraves</taxon>
        <taxon>Australaves</taxon>
        <taxon>Passeriformes</taxon>
        <taxon>Eurylaimidae</taxon>
        <taxon>Serilophus</taxon>
    </lineage>
</organism>
<evidence type="ECO:0000313" key="6">
    <source>
        <dbReference type="EMBL" id="NXM65617.1"/>
    </source>
</evidence>
<dbReference type="AlphaFoldDB" id="A0A7L1CHY7"/>
<name>A0A7L1CHY7_9PASS</name>
<keyword evidence="4" id="KW-0067">ATP-binding</keyword>
<evidence type="ECO:0000256" key="3">
    <source>
        <dbReference type="ARBA" id="ARBA00022741"/>
    </source>
</evidence>
<feature type="non-terminal residue" evidence="6">
    <location>
        <position position="77"/>
    </location>
</feature>
<evidence type="ECO:0000259" key="5">
    <source>
        <dbReference type="PROSITE" id="PS50011"/>
    </source>
</evidence>
<reference evidence="6 7" key="1">
    <citation type="submission" date="2019-09" db="EMBL/GenBank/DDBJ databases">
        <title>Bird 10,000 Genomes (B10K) Project - Family phase.</title>
        <authorList>
            <person name="Zhang G."/>
        </authorList>
    </citation>
    <scope>NUCLEOTIDE SEQUENCE [LARGE SCALE GENOMIC DNA]</scope>
    <source>
        <strain evidence="6">B10K-DU-002-03</strain>
        <tissue evidence="6">Muscle</tissue>
    </source>
</reference>
<dbReference type="InterPro" id="IPR051931">
    <property type="entry name" value="PAK3-like"/>
</dbReference>
<comment type="caution">
    <text evidence="6">The sequence shown here is derived from an EMBL/GenBank/DDBJ whole genome shotgun (WGS) entry which is preliminary data.</text>
</comment>
<dbReference type="Gene3D" id="3.30.200.20">
    <property type="entry name" value="Phosphorylase Kinase, domain 1"/>
    <property type="match status" value="1"/>
</dbReference>
<dbReference type="Proteomes" id="UP000553648">
    <property type="component" value="Unassembled WGS sequence"/>
</dbReference>
<comment type="similarity">
    <text evidence="1">Belongs to the protein kinase superfamily. STE Ser/Thr protein kinase family. STE20 subfamily.</text>
</comment>
<protein>
    <recommendedName>
        <fullName evidence="2">non-specific serine/threonine protein kinase</fullName>
        <ecNumber evidence="2">2.7.11.1</ecNumber>
    </recommendedName>
</protein>
<dbReference type="OrthoDB" id="2914378at2759"/>
<feature type="domain" description="Protein kinase" evidence="5">
    <location>
        <begin position="1"/>
        <end position="77"/>
    </location>
</feature>
<accession>A0A7L1CHY7</accession>
<keyword evidence="6" id="KW-0418">Kinase</keyword>
<keyword evidence="3" id="KW-0547">Nucleotide-binding</keyword>
<evidence type="ECO:0000256" key="2">
    <source>
        <dbReference type="ARBA" id="ARBA00012513"/>
    </source>
</evidence>
<sequence length="77" mass="9038">VAIKKINPEEPTSRELSTNEIWIMRTNKSSHIVDYIDSYLVGKELWLVMEYMDGGTLYDLIHERYLSESEIASVTWE</sequence>
<dbReference type="PANTHER" id="PTHR45832:SF22">
    <property type="entry name" value="SERINE_THREONINE-PROTEIN KINASE SAMKA-RELATED"/>
    <property type="match status" value="1"/>
</dbReference>
<dbReference type="InterPro" id="IPR011009">
    <property type="entry name" value="Kinase-like_dom_sf"/>
</dbReference>
<gene>
    <name evidence="6" type="primary">Pak1_0</name>
    <name evidence="6" type="ORF">SERLUN_R00946</name>
</gene>
<dbReference type="PROSITE" id="PS50011">
    <property type="entry name" value="PROTEIN_KINASE_DOM"/>
    <property type="match status" value="1"/>
</dbReference>
<dbReference type="InterPro" id="IPR000719">
    <property type="entry name" value="Prot_kinase_dom"/>
</dbReference>